<keyword evidence="2" id="KW-1185">Reference proteome</keyword>
<feature type="non-terminal residue" evidence="1">
    <location>
        <position position="1"/>
    </location>
</feature>
<accession>A0A163J955</accession>
<proteinExistence type="predicted"/>
<name>A0A163J955_ABSGL</name>
<evidence type="ECO:0000313" key="1">
    <source>
        <dbReference type="EMBL" id="SAL97832.1"/>
    </source>
</evidence>
<dbReference type="EMBL" id="LT551975">
    <property type="protein sequence ID" value="SAL97832.1"/>
    <property type="molecule type" value="Genomic_DNA"/>
</dbReference>
<dbReference type="InParanoid" id="A0A163J955"/>
<protein>
    <submittedName>
        <fullName evidence="1">Uncharacterized protein</fullName>
    </submittedName>
</protein>
<organism evidence="1">
    <name type="scientific">Absidia glauca</name>
    <name type="common">Pin mould</name>
    <dbReference type="NCBI Taxonomy" id="4829"/>
    <lineage>
        <taxon>Eukaryota</taxon>
        <taxon>Fungi</taxon>
        <taxon>Fungi incertae sedis</taxon>
        <taxon>Mucoromycota</taxon>
        <taxon>Mucoromycotina</taxon>
        <taxon>Mucoromycetes</taxon>
        <taxon>Mucorales</taxon>
        <taxon>Cunninghamellaceae</taxon>
        <taxon>Absidia</taxon>
    </lineage>
</organism>
<evidence type="ECO:0000313" key="2">
    <source>
        <dbReference type="Proteomes" id="UP000078561"/>
    </source>
</evidence>
<reference evidence="1" key="1">
    <citation type="submission" date="2016-04" db="EMBL/GenBank/DDBJ databases">
        <authorList>
            <person name="Evans L.H."/>
            <person name="Alamgir A."/>
            <person name="Owens N."/>
            <person name="Weber N.D."/>
            <person name="Virtaneva K."/>
            <person name="Barbian K."/>
            <person name="Babar A."/>
            <person name="Rosenke K."/>
        </authorList>
    </citation>
    <scope>NUCLEOTIDE SEQUENCE [LARGE SCALE GENOMIC DNA]</scope>
    <source>
        <strain evidence="1">CBS 101.48</strain>
    </source>
</reference>
<gene>
    <name evidence="1" type="primary">ABSGL_03351.1 scaffold 4465</name>
</gene>
<sequence length="61" mass="6651">IGIPIESIFRGAGCFNTGVQVNTYLSLMKTFEQSVVHLLPRLPSFLNLSKGAVKHDTFGTV</sequence>
<dbReference type="AlphaFoldDB" id="A0A163J955"/>
<dbReference type="Proteomes" id="UP000078561">
    <property type="component" value="Unassembled WGS sequence"/>
</dbReference>